<comment type="caution">
    <text evidence="1">The sequence shown here is derived from an EMBL/GenBank/DDBJ whole genome shotgun (WGS) entry which is preliminary data.</text>
</comment>
<sequence length="81" mass="9432">MVQRCRRSRQPPFVAGTRRCRPRSLQMDGNQHGAGFARLDHDSHLPVVLSVRLRLCLGLLLRLNLLNLRLRRHFNLLRLAV</sequence>
<proteinExistence type="predicted"/>
<keyword evidence="2" id="KW-1185">Reference proteome</keyword>
<gene>
    <name evidence="1" type="ORF">BN2476_810034</name>
</gene>
<evidence type="ECO:0000313" key="2">
    <source>
        <dbReference type="Proteomes" id="UP000195569"/>
    </source>
</evidence>
<dbReference type="AlphaFoldDB" id="A0A1N7SSF0"/>
<evidence type="ECO:0000313" key="1">
    <source>
        <dbReference type="EMBL" id="SIT50395.1"/>
    </source>
</evidence>
<protein>
    <submittedName>
        <fullName evidence="1">Uncharacterized protein</fullName>
    </submittedName>
</protein>
<organism evidence="1 2">
    <name type="scientific">Paraburkholderia piptadeniae</name>
    <dbReference type="NCBI Taxonomy" id="1701573"/>
    <lineage>
        <taxon>Bacteria</taxon>
        <taxon>Pseudomonadati</taxon>
        <taxon>Pseudomonadota</taxon>
        <taxon>Betaproteobacteria</taxon>
        <taxon>Burkholderiales</taxon>
        <taxon>Burkholderiaceae</taxon>
        <taxon>Paraburkholderia</taxon>
    </lineage>
</organism>
<dbReference type="EMBL" id="CYGY02000081">
    <property type="protein sequence ID" value="SIT50395.1"/>
    <property type="molecule type" value="Genomic_DNA"/>
</dbReference>
<reference evidence="1" key="1">
    <citation type="submission" date="2016-12" db="EMBL/GenBank/DDBJ databases">
        <authorList>
            <person name="Moulin L."/>
        </authorList>
    </citation>
    <scope>NUCLEOTIDE SEQUENCE [LARGE SCALE GENOMIC DNA]</scope>
    <source>
        <strain evidence="1">STM 7183</strain>
    </source>
</reference>
<dbReference type="Proteomes" id="UP000195569">
    <property type="component" value="Unassembled WGS sequence"/>
</dbReference>
<accession>A0A1N7SSF0</accession>
<name>A0A1N7SSF0_9BURK</name>